<dbReference type="RefSeq" id="WP_345270728.1">
    <property type="nucleotide sequence ID" value="NZ_BAABHB010000015.1"/>
</dbReference>
<proteinExistence type="predicted"/>
<dbReference type="Pfam" id="PF13648">
    <property type="entry name" value="Lipocalin_4"/>
    <property type="match status" value="1"/>
</dbReference>
<dbReference type="Proteomes" id="UP001500936">
    <property type="component" value="Unassembled WGS sequence"/>
</dbReference>
<organism evidence="2 3">
    <name type="scientific">Nibrella viscosa</name>
    <dbReference type="NCBI Taxonomy" id="1084524"/>
    <lineage>
        <taxon>Bacteria</taxon>
        <taxon>Pseudomonadati</taxon>
        <taxon>Bacteroidota</taxon>
        <taxon>Cytophagia</taxon>
        <taxon>Cytophagales</taxon>
        <taxon>Spirosomataceae</taxon>
        <taxon>Nibrella</taxon>
    </lineage>
</organism>
<name>A0ABP8KVP7_9BACT</name>
<dbReference type="PROSITE" id="PS51257">
    <property type="entry name" value="PROKAR_LIPOPROTEIN"/>
    <property type="match status" value="1"/>
</dbReference>
<accession>A0ABP8KVP7</accession>
<feature type="domain" description="Lipocalin-like" evidence="1">
    <location>
        <begin position="40"/>
        <end position="148"/>
    </location>
</feature>
<evidence type="ECO:0000313" key="2">
    <source>
        <dbReference type="EMBL" id="GAA4417209.1"/>
    </source>
</evidence>
<keyword evidence="3" id="KW-1185">Reference proteome</keyword>
<reference evidence="3" key="1">
    <citation type="journal article" date="2019" name="Int. J. Syst. Evol. Microbiol.">
        <title>The Global Catalogue of Microorganisms (GCM) 10K type strain sequencing project: providing services to taxonomists for standard genome sequencing and annotation.</title>
        <authorList>
            <consortium name="The Broad Institute Genomics Platform"/>
            <consortium name="The Broad Institute Genome Sequencing Center for Infectious Disease"/>
            <person name="Wu L."/>
            <person name="Ma J."/>
        </authorList>
    </citation>
    <scope>NUCLEOTIDE SEQUENCE [LARGE SCALE GENOMIC DNA]</scope>
    <source>
        <strain evidence="3">JCM 17925</strain>
    </source>
</reference>
<protein>
    <recommendedName>
        <fullName evidence="1">Lipocalin-like domain-containing protein</fullName>
    </recommendedName>
</protein>
<dbReference type="InterPro" id="IPR024311">
    <property type="entry name" value="Lipocalin-like"/>
</dbReference>
<comment type="caution">
    <text evidence="2">The sequence shown here is derived from an EMBL/GenBank/DDBJ whole genome shotgun (WGS) entry which is preliminary data.</text>
</comment>
<dbReference type="EMBL" id="BAABHB010000015">
    <property type="protein sequence ID" value="GAA4417209.1"/>
    <property type="molecule type" value="Genomic_DNA"/>
</dbReference>
<gene>
    <name evidence="2" type="ORF">GCM10023187_49400</name>
</gene>
<sequence length="175" mass="18995">MKNLFGLRPFLITALVLSVAVIGCKKDNTEINPSSGSSVEGTWKMSAIKASPAIDLGSGQKFTDLFDLFGAFPDGRQIVSCLKETKITFQKSGKVTTATSAVCKSVDDVGLSVQDNSTWKVQGSKIILTDSDGTNEYDLSVNGSVMKWSVVADDDWMGNGKAIRYTYTIEFLRQM</sequence>
<evidence type="ECO:0000313" key="3">
    <source>
        <dbReference type="Proteomes" id="UP001500936"/>
    </source>
</evidence>
<evidence type="ECO:0000259" key="1">
    <source>
        <dbReference type="Pfam" id="PF13648"/>
    </source>
</evidence>